<evidence type="ECO:0000256" key="1">
    <source>
        <dbReference type="ARBA" id="ARBA00022490"/>
    </source>
</evidence>
<name>A0A284VSM0_9EURY</name>
<dbReference type="RefSeq" id="WP_096206782.1">
    <property type="nucleotide sequence ID" value="NZ_FZMP01000207.1"/>
</dbReference>
<dbReference type="GO" id="GO:0051304">
    <property type="term" value="P:chromosome separation"/>
    <property type="evidence" value="ECO:0007669"/>
    <property type="project" value="InterPro"/>
</dbReference>
<evidence type="ECO:0000256" key="3">
    <source>
        <dbReference type="ARBA" id="ARBA00022829"/>
    </source>
</evidence>
<dbReference type="InterPro" id="IPR036390">
    <property type="entry name" value="WH_DNA-bd_sf"/>
</dbReference>
<reference evidence="6" key="1">
    <citation type="submission" date="2017-06" db="EMBL/GenBank/DDBJ databases">
        <authorList>
            <person name="Cremers G."/>
        </authorList>
    </citation>
    <scope>NUCLEOTIDE SEQUENCE [LARGE SCALE GENOMIC DNA]</scope>
</reference>
<evidence type="ECO:0000313" key="6">
    <source>
        <dbReference type="Proteomes" id="UP000218615"/>
    </source>
</evidence>
<keyword evidence="1" id="KW-0963">Cytoplasm</keyword>
<evidence type="ECO:0000256" key="2">
    <source>
        <dbReference type="ARBA" id="ARBA00022618"/>
    </source>
</evidence>
<dbReference type="EMBL" id="FZMP01000207">
    <property type="protein sequence ID" value="SNQ62183.1"/>
    <property type="molecule type" value="Genomic_DNA"/>
</dbReference>
<dbReference type="Proteomes" id="UP000218615">
    <property type="component" value="Unassembled WGS sequence"/>
</dbReference>
<organism evidence="5 6">
    <name type="scientific">Candidatus Methanoperedens nitratireducens</name>
    <dbReference type="NCBI Taxonomy" id="1392998"/>
    <lineage>
        <taxon>Archaea</taxon>
        <taxon>Methanobacteriati</taxon>
        <taxon>Methanobacteriota</taxon>
        <taxon>Stenosarchaea group</taxon>
        <taxon>Methanomicrobia</taxon>
        <taxon>Methanosarcinales</taxon>
        <taxon>ANME-2 cluster</taxon>
        <taxon>Candidatus Methanoperedentaceae</taxon>
        <taxon>Candidatus Methanoperedens</taxon>
    </lineage>
</organism>
<protein>
    <submittedName>
        <fullName evidence="5">Condensin subunit ScpB</fullName>
    </submittedName>
</protein>
<keyword evidence="2" id="KW-0132">Cell division</keyword>
<dbReference type="SUPFAM" id="SSF46785">
    <property type="entry name" value="Winged helix' DNA-binding domain"/>
    <property type="match status" value="2"/>
</dbReference>
<evidence type="ECO:0000256" key="4">
    <source>
        <dbReference type="ARBA" id="ARBA00023306"/>
    </source>
</evidence>
<dbReference type="GO" id="GO:0051301">
    <property type="term" value="P:cell division"/>
    <property type="evidence" value="ECO:0007669"/>
    <property type="project" value="UniProtKB-KW"/>
</dbReference>
<dbReference type="OrthoDB" id="8628at2157"/>
<proteinExistence type="predicted"/>
<evidence type="ECO:0000313" key="5">
    <source>
        <dbReference type="EMBL" id="SNQ62183.1"/>
    </source>
</evidence>
<dbReference type="InterPro" id="IPR036388">
    <property type="entry name" value="WH-like_DNA-bd_sf"/>
</dbReference>
<dbReference type="PANTHER" id="PTHR34298:SF2">
    <property type="entry name" value="SEGREGATION AND CONDENSATION PROTEIN B"/>
    <property type="match status" value="1"/>
</dbReference>
<keyword evidence="4" id="KW-0131">Cell cycle</keyword>
<dbReference type="InterPro" id="IPR005234">
    <property type="entry name" value="ScpB_csome_segregation"/>
</dbReference>
<dbReference type="AlphaFoldDB" id="A0A284VSM0"/>
<dbReference type="Gene3D" id="1.10.10.10">
    <property type="entry name" value="Winged helix-like DNA-binding domain superfamily/Winged helix DNA-binding domain"/>
    <property type="match status" value="2"/>
</dbReference>
<accession>A0A284VSM0</accession>
<dbReference type="PANTHER" id="PTHR34298">
    <property type="entry name" value="SEGREGATION AND CONDENSATION PROTEIN B"/>
    <property type="match status" value="1"/>
</dbReference>
<sequence length="364" mass="40686">MSEGKEIIEAALFASGEPLDELQLRNLTKLKNVGDIVRQLMDEYAQRGSAIEIVEIEGRFVMQVKPEYAEKVRHIAPKELRSPVLRTLSMIAYHQPITVAELVDRRGAAAYDHVRDLEERGLISAEPHGRTRMLQTTARFAEYFNLDSADPEAIKHKIIELAREQKMGLDKWLGKQGIGVTPMYESLMALCGIAEFEVVNPYNPTDEERDRVQDLGVLVISKGYGEKIGKYFDGRIIEVSAATFDDLINSINLLAEYGSKIKVKESIERISGLKDEYIEKTYSITTKVAPQTEMVSRIVNELRLGISSNGVKIAPDYGTSSEGKEIGGGADILVPTHKNAEMDVVKRICQKYDAVIEGLKKVKK</sequence>
<gene>
    <name evidence="5" type="ORF">MNV_60064</name>
</gene>
<dbReference type="STRING" id="1392998.ANME2D_02151"/>
<dbReference type="NCBIfam" id="TIGR00281">
    <property type="entry name" value="SMC-Scp complex subunit ScpB"/>
    <property type="match status" value="1"/>
</dbReference>
<keyword evidence="3" id="KW-0159">Chromosome partition</keyword>
<keyword evidence="6" id="KW-1185">Reference proteome</keyword>
<dbReference type="Pfam" id="PF04079">
    <property type="entry name" value="SMC_ScpB"/>
    <property type="match status" value="1"/>
</dbReference>